<evidence type="ECO:0000256" key="10">
    <source>
        <dbReference type="ARBA" id="ARBA00023211"/>
    </source>
</evidence>
<dbReference type="GO" id="GO:0046872">
    <property type="term" value="F:metal ion binding"/>
    <property type="evidence" value="ECO:0007669"/>
    <property type="project" value="UniProtKB-KW"/>
</dbReference>
<comment type="cofactor">
    <cofactor evidence="13">
        <name>Mg(2+)</name>
        <dbReference type="ChEBI" id="CHEBI:18420"/>
    </cofactor>
    <cofactor evidence="13">
        <name>Mn(2+)</name>
        <dbReference type="ChEBI" id="CHEBI:29035"/>
    </cofactor>
    <text evidence="13">Binds 2 magnesium or manganese ions per subunit.</text>
</comment>
<dbReference type="GO" id="GO:0005524">
    <property type="term" value="F:ATP binding"/>
    <property type="evidence" value="ECO:0007669"/>
    <property type="project" value="UniProtKB-UniRule"/>
</dbReference>
<dbReference type="PROSITE" id="PS50975">
    <property type="entry name" value="ATP_GRASP"/>
    <property type="match status" value="1"/>
</dbReference>
<dbReference type="EMBL" id="JXJU01000003">
    <property type="protein sequence ID" value="PCS00678.1"/>
    <property type="molecule type" value="Genomic_DNA"/>
</dbReference>
<dbReference type="GO" id="GO:0008716">
    <property type="term" value="F:D-alanine-D-alanine ligase activity"/>
    <property type="evidence" value="ECO:0007669"/>
    <property type="project" value="InterPro"/>
</dbReference>
<evidence type="ECO:0000256" key="5">
    <source>
        <dbReference type="ARBA" id="ARBA00022598"/>
    </source>
</evidence>
<dbReference type="Pfam" id="PF07478">
    <property type="entry name" value="Dala_Dala_lig_C"/>
    <property type="match status" value="1"/>
</dbReference>
<dbReference type="SUPFAM" id="SSF56059">
    <property type="entry name" value="Glutathione synthetase ATP-binding domain-like"/>
    <property type="match status" value="1"/>
</dbReference>
<dbReference type="PANTHER" id="PTHR23132:SF23">
    <property type="entry name" value="D-ALANINE--D-ALANINE LIGASE B"/>
    <property type="match status" value="1"/>
</dbReference>
<dbReference type="Gene3D" id="3.30.1490.20">
    <property type="entry name" value="ATP-grasp fold, A domain"/>
    <property type="match status" value="1"/>
</dbReference>
<evidence type="ECO:0000256" key="11">
    <source>
        <dbReference type="ARBA" id="ARBA00023316"/>
    </source>
</evidence>
<protein>
    <submittedName>
        <fullName evidence="16">D-Ala D-Ala ligase</fullName>
    </submittedName>
</protein>
<dbReference type="PIRSF" id="PIRSF039102">
    <property type="entry name" value="Ddl/VanB"/>
    <property type="match status" value="1"/>
</dbReference>
<keyword evidence="9" id="KW-0573">Peptidoglycan synthesis</keyword>
<evidence type="ECO:0000256" key="6">
    <source>
        <dbReference type="ARBA" id="ARBA00022741"/>
    </source>
</evidence>
<keyword evidence="10 13" id="KW-0464">Manganese</keyword>
<evidence type="ECO:0000313" key="17">
    <source>
        <dbReference type="Proteomes" id="UP000218181"/>
    </source>
</evidence>
<organism evidence="16 17">
    <name type="scientific">Lactococcus fujiensis JCM 16395</name>
    <dbReference type="NCBI Taxonomy" id="1291764"/>
    <lineage>
        <taxon>Bacteria</taxon>
        <taxon>Bacillati</taxon>
        <taxon>Bacillota</taxon>
        <taxon>Bacilli</taxon>
        <taxon>Lactobacillales</taxon>
        <taxon>Streptococcaceae</taxon>
        <taxon>Lactococcus</taxon>
    </lineage>
</organism>
<dbReference type="InterPro" id="IPR011127">
    <property type="entry name" value="Dala_Dala_lig_N"/>
</dbReference>
<dbReference type="Proteomes" id="UP000218181">
    <property type="component" value="Unassembled WGS sequence"/>
</dbReference>
<keyword evidence="8" id="KW-0133">Cell shape</keyword>
<dbReference type="GO" id="GO:0071555">
    <property type="term" value="P:cell wall organization"/>
    <property type="evidence" value="ECO:0007669"/>
    <property type="project" value="UniProtKB-KW"/>
</dbReference>
<evidence type="ECO:0000259" key="15">
    <source>
        <dbReference type="PROSITE" id="PS50975"/>
    </source>
</evidence>
<keyword evidence="13" id="KW-0479">Metal-binding</keyword>
<feature type="binding site" evidence="13">
    <location>
        <position position="277"/>
    </location>
    <ligand>
        <name>Mg(2+)</name>
        <dbReference type="ChEBI" id="CHEBI:18420"/>
        <label>1</label>
    </ligand>
</feature>
<proteinExistence type="inferred from homology"/>
<evidence type="ECO:0000256" key="7">
    <source>
        <dbReference type="ARBA" id="ARBA00022840"/>
    </source>
</evidence>
<sequence length="315" mass="34449">MNIIVLFGGLSPEAEVSASSAKQISEHLEAAGNKVVSLNLIGEYPDYPDFAALYKAKDELTSVHTDKTVEITDQTLNLAKLAEICFLATHGGIGENGQLQALLELNKIKFTGNRFLSTGVAMDKALSKKLMAQDKVGVAKEYLPAEVNATVFPIVVKPNASGSSIGVHFPKDMEEFEALDLDDVLIEQQLFGREFSVGVVDGIALPPIEIVTTEGFYDYQAKYNPGFVQEICPADITETVDQKLRAAAEYCHKQIGFEVYSRAEFIVDDNEKIWFIESNSIPGMTPMSLLPQEAAVVGMSYTQLCEKIIELSLKA</sequence>
<evidence type="ECO:0000256" key="2">
    <source>
        <dbReference type="ARBA" id="ARBA00004496"/>
    </source>
</evidence>
<evidence type="ECO:0000256" key="13">
    <source>
        <dbReference type="PIRSR" id="PIRSR039102-3"/>
    </source>
</evidence>
<dbReference type="Gene3D" id="3.30.470.20">
    <property type="entry name" value="ATP-grasp fold, B domain"/>
    <property type="match status" value="1"/>
</dbReference>
<dbReference type="InterPro" id="IPR005905">
    <property type="entry name" value="D_ala_D_ala"/>
</dbReference>
<name>A0A2A5RMZ4_9LACT</name>
<dbReference type="InterPro" id="IPR013815">
    <property type="entry name" value="ATP_grasp_subdomain_1"/>
</dbReference>
<comment type="cofactor">
    <cofactor evidence="1">
        <name>Mn(2+)</name>
        <dbReference type="ChEBI" id="CHEBI:29035"/>
    </cofactor>
</comment>
<keyword evidence="13" id="KW-0460">Magnesium</keyword>
<evidence type="ECO:0000256" key="9">
    <source>
        <dbReference type="ARBA" id="ARBA00022984"/>
    </source>
</evidence>
<dbReference type="InterPro" id="IPR011761">
    <property type="entry name" value="ATP-grasp"/>
</dbReference>
<accession>A0A2A5RMZ4</accession>
<dbReference type="InterPro" id="IPR016185">
    <property type="entry name" value="PreATP-grasp_dom_sf"/>
</dbReference>
<keyword evidence="17" id="KW-1185">Reference proteome</keyword>
<dbReference type="GO" id="GO:0008360">
    <property type="term" value="P:regulation of cell shape"/>
    <property type="evidence" value="ECO:0007669"/>
    <property type="project" value="UniProtKB-KW"/>
</dbReference>
<dbReference type="GO" id="GO:0009252">
    <property type="term" value="P:peptidoglycan biosynthetic process"/>
    <property type="evidence" value="ECO:0007669"/>
    <property type="project" value="UniProtKB-KW"/>
</dbReference>
<dbReference type="RefSeq" id="WP_096817468.1">
    <property type="nucleotide sequence ID" value="NZ_JXJU01000003.1"/>
</dbReference>
<keyword evidence="11" id="KW-0961">Cell wall biogenesis/degradation</keyword>
<feature type="active site" evidence="12">
    <location>
        <position position="163"/>
    </location>
</feature>
<dbReference type="PANTHER" id="PTHR23132">
    <property type="entry name" value="D-ALANINE--D-ALANINE LIGASE"/>
    <property type="match status" value="1"/>
</dbReference>
<dbReference type="InterPro" id="IPR011095">
    <property type="entry name" value="Dala_Dala_lig_C"/>
</dbReference>
<comment type="subcellular location">
    <subcellularLocation>
        <location evidence="2">Cytoplasm</location>
    </subcellularLocation>
</comment>
<feature type="active site" evidence="12">
    <location>
        <position position="13"/>
    </location>
</feature>
<evidence type="ECO:0000256" key="8">
    <source>
        <dbReference type="ARBA" id="ARBA00022960"/>
    </source>
</evidence>
<evidence type="ECO:0000256" key="3">
    <source>
        <dbReference type="ARBA" id="ARBA00010871"/>
    </source>
</evidence>
<dbReference type="PROSITE" id="PS00843">
    <property type="entry name" value="DALA_DALA_LIGASE_1"/>
    <property type="match status" value="1"/>
</dbReference>
<feature type="binding site" evidence="13">
    <location>
        <position position="277"/>
    </location>
    <ligand>
        <name>Mg(2+)</name>
        <dbReference type="ChEBI" id="CHEBI:18420"/>
        <label>2</label>
    </ligand>
</feature>
<feature type="domain" description="ATP-grasp" evidence="15">
    <location>
        <begin position="114"/>
        <end position="310"/>
    </location>
</feature>
<dbReference type="STRING" id="1291764.GCA_001311235_00811"/>
<dbReference type="Gene3D" id="3.40.50.20">
    <property type="match status" value="1"/>
</dbReference>
<dbReference type="Pfam" id="PF01820">
    <property type="entry name" value="Dala_Dala_lig_N"/>
    <property type="match status" value="1"/>
</dbReference>
<feature type="active site" evidence="12">
    <location>
        <position position="288"/>
    </location>
</feature>
<keyword evidence="4" id="KW-0963">Cytoplasm</keyword>
<gene>
    <name evidence="16" type="ORF">RT41_GL001060</name>
</gene>
<comment type="caution">
    <text evidence="16">The sequence shown here is derived from an EMBL/GenBank/DDBJ whole genome shotgun (WGS) entry which is preliminary data.</text>
</comment>
<reference evidence="16 17" key="1">
    <citation type="submission" date="2014-12" db="EMBL/GenBank/DDBJ databases">
        <title>Draft genome sequences of 10 type strains of Lactococcus.</title>
        <authorList>
            <person name="Sun Z."/>
            <person name="Zhong Z."/>
            <person name="Liu W."/>
            <person name="Zhang W."/>
            <person name="Zhang H."/>
        </authorList>
    </citation>
    <scope>NUCLEOTIDE SEQUENCE [LARGE SCALE GENOMIC DNA]</scope>
    <source>
        <strain evidence="16 17">JCM 16395</strain>
    </source>
</reference>
<comment type="similarity">
    <text evidence="3">Belongs to the D-alanine--D-alanine ligase family.</text>
</comment>
<evidence type="ECO:0000256" key="4">
    <source>
        <dbReference type="ARBA" id="ARBA00022490"/>
    </source>
</evidence>
<evidence type="ECO:0000256" key="12">
    <source>
        <dbReference type="PIRSR" id="PIRSR039102-1"/>
    </source>
</evidence>
<dbReference type="GO" id="GO:0005737">
    <property type="term" value="C:cytoplasm"/>
    <property type="evidence" value="ECO:0007669"/>
    <property type="project" value="UniProtKB-SubCell"/>
</dbReference>
<evidence type="ECO:0000256" key="1">
    <source>
        <dbReference type="ARBA" id="ARBA00001936"/>
    </source>
</evidence>
<dbReference type="InterPro" id="IPR000291">
    <property type="entry name" value="D-Ala_lig_Van_CS"/>
</dbReference>
<feature type="binding site" evidence="13">
    <location>
        <position position="279"/>
    </location>
    <ligand>
        <name>Mg(2+)</name>
        <dbReference type="ChEBI" id="CHEBI:18420"/>
        <label>2</label>
    </ligand>
</feature>
<keyword evidence="7 14" id="KW-0067">ATP-binding</keyword>
<dbReference type="OrthoDB" id="9813261at2"/>
<evidence type="ECO:0000256" key="14">
    <source>
        <dbReference type="PROSITE-ProRule" id="PRU00409"/>
    </source>
</evidence>
<dbReference type="SUPFAM" id="SSF52440">
    <property type="entry name" value="PreATP-grasp domain"/>
    <property type="match status" value="1"/>
</dbReference>
<evidence type="ECO:0000313" key="16">
    <source>
        <dbReference type="EMBL" id="PCS00678.1"/>
    </source>
</evidence>
<keyword evidence="6 14" id="KW-0547">Nucleotide-binding</keyword>
<keyword evidence="5 16" id="KW-0436">Ligase</keyword>
<dbReference type="AlphaFoldDB" id="A0A2A5RMZ4"/>